<keyword evidence="2" id="KW-1185">Reference proteome</keyword>
<dbReference type="Proteomes" id="UP000253676">
    <property type="component" value="Unassembled WGS sequence"/>
</dbReference>
<dbReference type="RefSeq" id="WP_113633289.1">
    <property type="nucleotide sequence ID" value="NZ_QNUX01000001.1"/>
</dbReference>
<sequence length="261" mass="29266">MKNIYLNTGTLNEVFNELETSFDGVLNSSNNEFKLALDTDFIKGNIDVVTFINGITSFQVNMTFLDDIALSIESPSKSSILFAYCTEGYFKHSVGISGPQSKLRKHYSAVVTSKASVNTILHFKKNTALQFSLIQVETAGLANTINDPFISHLKKTFLNNQSNFNYQGLQNLKIAKKFSQMNSISDKGMSGHVQKKDIIQSILNMEIDNHTDTLIKISRAIKRSALNHINDLKTKYSVIKNYAADSIYSKVITSKNRIFIK</sequence>
<evidence type="ECO:0008006" key="3">
    <source>
        <dbReference type="Google" id="ProtNLM"/>
    </source>
</evidence>
<organism evidence="1 2">
    <name type="scientific">Flavobacterium psychrolimnae</name>
    <dbReference type="NCBI Taxonomy" id="249351"/>
    <lineage>
        <taxon>Bacteria</taxon>
        <taxon>Pseudomonadati</taxon>
        <taxon>Bacteroidota</taxon>
        <taxon>Flavobacteriia</taxon>
        <taxon>Flavobacteriales</taxon>
        <taxon>Flavobacteriaceae</taxon>
        <taxon>Flavobacterium</taxon>
    </lineage>
</organism>
<comment type="caution">
    <text evidence="1">The sequence shown here is derived from an EMBL/GenBank/DDBJ whole genome shotgun (WGS) entry which is preliminary data.</text>
</comment>
<evidence type="ECO:0000313" key="2">
    <source>
        <dbReference type="Proteomes" id="UP000253676"/>
    </source>
</evidence>
<proteinExistence type="predicted"/>
<reference evidence="1 2" key="1">
    <citation type="submission" date="2018-07" db="EMBL/GenBank/DDBJ databases">
        <title>Complete genome sequence of Flavobacterium psychrolimnae LMG 22018.</title>
        <authorList>
            <person name="Kim D.-U."/>
        </authorList>
    </citation>
    <scope>NUCLEOTIDE SEQUENCE [LARGE SCALE GENOMIC DNA]</scope>
    <source>
        <strain evidence="1 2">LMG 22018</strain>
    </source>
</reference>
<protein>
    <recommendedName>
        <fullName evidence="3">AraC family transcriptional regulator</fullName>
    </recommendedName>
</protein>
<dbReference type="OrthoDB" id="2666928at2"/>
<evidence type="ECO:0000313" key="1">
    <source>
        <dbReference type="EMBL" id="RBN51656.1"/>
    </source>
</evidence>
<gene>
    <name evidence="1" type="ORF">DR980_00365</name>
</gene>
<accession>A0A366B3S6</accession>
<name>A0A366B3S6_9FLAO</name>
<dbReference type="EMBL" id="QNUX01000001">
    <property type="protein sequence ID" value="RBN51656.1"/>
    <property type="molecule type" value="Genomic_DNA"/>
</dbReference>
<dbReference type="AlphaFoldDB" id="A0A366B3S6"/>